<accession>A0A1V9XN07</accession>
<feature type="region of interest" description="Disordered" evidence="6">
    <location>
        <begin position="117"/>
        <end position="138"/>
    </location>
</feature>
<dbReference type="PROSITE" id="PS50157">
    <property type="entry name" value="ZINC_FINGER_C2H2_2"/>
    <property type="match status" value="1"/>
</dbReference>
<dbReference type="OrthoDB" id="1405595at2759"/>
<evidence type="ECO:0000313" key="8">
    <source>
        <dbReference type="EMBL" id="OQR74841.1"/>
    </source>
</evidence>
<feature type="domain" description="C2H2-type" evidence="7">
    <location>
        <begin position="35"/>
        <end position="62"/>
    </location>
</feature>
<evidence type="ECO:0000256" key="5">
    <source>
        <dbReference type="PROSITE-ProRule" id="PRU00042"/>
    </source>
</evidence>
<keyword evidence="4" id="KW-0862">Zinc</keyword>
<protein>
    <submittedName>
        <fullName evidence="8">Sal protein 3-like</fullName>
    </submittedName>
</protein>
<keyword evidence="9" id="KW-1185">Reference proteome</keyword>
<evidence type="ECO:0000313" key="9">
    <source>
        <dbReference type="Proteomes" id="UP000192247"/>
    </source>
</evidence>
<dbReference type="STRING" id="418985.A0A1V9XN07"/>
<dbReference type="AlphaFoldDB" id="A0A1V9XN07"/>
<dbReference type="PANTHER" id="PTHR24403">
    <property type="entry name" value="ZINC FINGER PROTEIN"/>
    <property type="match status" value="1"/>
</dbReference>
<dbReference type="InterPro" id="IPR013087">
    <property type="entry name" value="Znf_C2H2_type"/>
</dbReference>
<dbReference type="EMBL" id="MNPL01007278">
    <property type="protein sequence ID" value="OQR74841.1"/>
    <property type="molecule type" value="Genomic_DNA"/>
</dbReference>
<sequence>MMLSLLTMMPGGGPGGPITPQASDEVHYIPFEGGYKCKHCNYCAPHRNLVVRHARTHTGERPYACNYCSYRSSRLDNMRTHSYKCAEKRQKRNLGVMKGLNNNNTINLNNALTSGSGGGLGGGGGSQSGGSNPTLSGLLSTPVLTVQVHSNRGQRGGDVQLDAHHQLDQQQQQQQLEYEQPSLSILPLPQDLTDAVLPTLEGLYED</sequence>
<evidence type="ECO:0000256" key="1">
    <source>
        <dbReference type="ARBA" id="ARBA00022723"/>
    </source>
</evidence>
<evidence type="ECO:0000256" key="6">
    <source>
        <dbReference type="SAM" id="MobiDB-lite"/>
    </source>
</evidence>
<dbReference type="Gene3D" id="3.30.160.60">
    <property type="entry name" value="Classic Zinc Finger"/>
    <property type="match status" value="2"/>
</dbReference>
<keyword evidence="2" id="KW-0677">Repeat</keyword>
<dbReference type="InterPro" id="IPR036236">
    <property type="entry name" value="Znf_C2H2_sf"/>
</dbReference>
<keyword evidence="1" id="KW-0479">Metal-binding</keyword>
<dbReference type="GO" id="GO:0005634">
    <property type="term" value="C:nucleus"/>
    <property type="evidence" value="ECO:0007669"/>
    <property type="project" value="TreeGrafter"/>
</dbReference>
<feature type="compositionally biased region" description="Gly residues" evidence="6">
    <location>
        <begin position="117"/>
        <end position="128"/>
    </location>
</feature>
<dbReference type="SUPFAM" id="SSF57667">
    <property type="entry name" value="beta-beta-alpha zinc fingers"/>
    <property type="match status" value="1"/>
</dbReference>
<keyword evidence="3 5" id="KW-0863">Zinc-finger</keyword>
<dbReference type="Proteomes" id="UP000192247">
    <property type="component" value="Unassembled WGS sequence"/>
</dbReference>
<gene>
    <name evidence="8" type="ORF">BIW11_00884</name>
</gene>
<dbReference type="GO" id="GO:0008270">
    <property type="term" value="F:zinc ion binding"/>
    <property type="evidence" value="ECO:0007669"/>
    <property type="project" value="UniProtKB-KW"/>
</dbReference>
<dbReference type="InterPro" id="IPR050688">
    <property type="entry name" value="Zinc_finger/UBP_domain"/>
</dbReference>
<reference evidence="8 9" key="1">
    <citation type="journal article" date="2017" name="Gigascience">
        <title>Draft genome of the honey bee ectoparasitic mite, Tropilaelaps mercedesae, is shaped by the parasitic life history.</title>
        <authorList>
            <person name="Dong X."/>
            <person name="Armstrong S.D."/>
            <person name="Xia D."/>
            <person name="Makepeace B.L."/>
            <person name="Darby A.C."/>
            <person name="Kadowaki T."/>
        </authorList>
    </citation>
    <scope>NUCLEOTIDE SEQUENCE [LARGE SCALE GENOMIC DNA]</scope>
    <source>
        <strain evidence="8">Wuxi-XJTLU</strain>
    </source>
</reference>
<evidence type="ECO:0000256" key="3">
    <source>
        <dbReference type="ARBA" id="ARBA00022771"/>
    </source>
</evidence>
<organism evidence="8 9">
    <name type="scientific">Tropilaelaps mercedesae</name>
    <dbReference type="NCBI Taxonomy" id="418985"/>
    <lineage>
        <taxon>Eukaryota</taxon>
        <taxon>Metazoa</taxon>
        <taxon>Ecdysozoa</taxon>
        <taxon>Arthropoda</taxon>
        <taxon>Chelicerata</taxon>
        <taxon>Arachnida</taxon>
        <taxon>Acari</taxon>
        <taxon>Parasitiformes</taxon>
        <taxon>Mesostigmata</taxon>
        <taxon>Gamasina</taxon>
        <taxon>Dermanyssoidea</taxon>
        <taxon>Laelapidae</taxon>
        <taxon>Tropilaelaps</taxon>
    </lineage>
</organism>
<evidence type="ECO:0000256" key="2">
    <source>
        <dbReference type="ARBA" id="ARBA00022737"/>
    </source>
</evidence>
<name>A0A1V9XN07_9ACAR</name>
<evidence type="ECO:0000256" key="4">
    <source>
        <dbReference type="ARBA" id="ARBA00022833"/>
    </source>
</evidence>
<proteinExistence type="predicted"/>
<dbReference type="InParanoid" id="A0A1V9XN07"/>
<dbReference type="PANTHER" id="PTHR24403:SF109">
    <property type="entry name" value="ZINC FINGER PROTEIN 845-LIKE"/>
    <property type="match status" value="1"/>
</dbReference>
<dbReference type="SMART" id="SM00355">
    <property type="entry name" value="ZnF_C2H2"/>
    <property type="match status" value="2"/>
</dbReference>
<comment type="caution">
    <text evidence="8">The sequence shown here is derived from an EMBL/GenBank/DDBJ whole genome shotgun (WGS) entry which is preliminary data.</text>
</comment>
<evidence type="ECO:0000259" key="7">
    <source>
        <dbReference type="PROSITE" id="PS50157"/>
    </source>
</evidence>
<dbReference type="GO" id="GO:0045944">
    <property type="term" value="P:positive regulation of transcription by RNA polymerase II"/>
    <property type="evidence" value="ECO:0007669"/>
    <property type="project" value="TreeGrafter"/>
</dbReference>